<dbReference type="Proteomes" id="UP001234880">
    <property type="component" value="Unassembled WGS sequence"/>
</dbReference>
<dbReference type="InterPro" id="IPR015422">
    <property type="entry name" value="PyrdxlP-dep_Trfase_small"/>
</dbReference>
<proteinExistence type="predicted"/>
<evidence type="ECO:0000313" key="2">
    <source>
        <dbReference type="EMBL" id="MDP9613995.1"/>
    </source>
</evidence>
<organism evidence="2 3">
    <name type="scientific">Streptomyces demainii</name>
    <dbReference type="NCBI Taxonomy" id="588122"/>
    <lineage>
        <taxon>Bacteria</taxon>
        <taxon>Bacillati</taxon>
        <taxon>Actinomycetota</taxon>
        <taxon>Actinomycetes</taxon>
        <taxon>Kitasatosporales</taxon>
        <taxon>Streptomycetaceae</taxon>
        <taxon>Streptomyces</taxon>
    </lineage>
</organism>
<sequence length="186" mass="19707">MHTAAPPAAPALAAAIQQECLWRELIVELGGRHSGLIRLLPPLTITDERAEAVLVRQTGALDATIRATGTRPRELPPIATPVRPPPHSSLSRSPRRSPETTGDASLVPETTGDASLVLGIADDASRSPENSGDAPRTVRPHHHRTTEGGRRRAQDVNVVTPAPHPPCRTPQGEPPCLPSRSPCPAP</sequence>
<feature type="compositionally biased region" description="Pro residues" evidence="1">
    <location>
        <begin position="162"/>
        <end position="186"/>
    </location>
</feature>
<comment type="caution">
    <text evidence="2">The sequence shown here is derived from an EMBL/GenBank/DDBJ whole genome shotgun (WGS) entry which is preliminary data.</text>
</comment>
<gene>
    <name evidence="2" type="ORF">JOF35_006333</name>
</gene>
<reference evidence="2 3" key="1">
    <citation type="submission" date="2023-07" db="EMBL/GenBank/DDBJ databases">
        <title>Sequencing the genomes of 1000 actinobacteria strains.</title>
        <authorList>
            <person name="Klenk H.-P."/>
        </authorList>
    </citation>
    <scope>NUCLEOTIDE SEQUENCE [LARGE SCALE GENOMIC DNA]</scope>
    <source>
        <strain evidence="2 3">DSM 41600</strain>
    </source>
</reference>
<evidence type="ECO:0000256" key="1">
    <source>
        <dbReference type="SAM" id="MobiDB-lite"/>
    </source>
</evidence>
<dbReference type="Gene3D" id="3.90.1150.10">
    <property type="entry name" value="Aspartate Aminotransferase, domain 1"/>
    <property type="match status" value="1"/>
</dbReference>
<feature type="compositionally biased region" description="Basic and acidic residues" evidence="1">
    <location>
        <begin position="145"/>
        <end position="154"/>
    </location>
</feature>
<evidence type="ECO:0000313" key="3">
    <source>
        <dbReference type="Proteomes" id="UP001234880"/>
    </source>
</evidence>
<feature type="region of interest" description="Disordered" evidence="1">
    <location>
        <begin position="64"/>
        <end position="186"/>
    </location>
</feature>
<accession>A0ABT9KZW0</accession>
<dbReference type="EMBL" id="JAURUE010000002">
    <property type="protein sequence ID" value="MDP9613995.1"/>
    <property type="molecule type" value="Genomic_DNA"/>
</dbReference>
<name>A0ABT9KZW0_9ACTN</name>
<protein>
    <submittedName>
        <fullName evidence="2">Uncharacterized protein</fullName>
    </submittedName>
</protein>
<feature type="compositionally biased region" description="Pro residues" evidence="1">
    <location>
        <begin position="78"/>
        <end position="87"/>
    </location>
</feature>
<keyword evidence="3" id="KW-1185">Reference proteome</keyword>